<dbReference type="EMBL" id="FWXR01000014">
    <property type="protein sequence ID" value="SMC95469.1"/>
    <property type="molecule type" value="Genomic_DNA"/>
</dbReference>
<evidence type="ECO:0000313" key="2">
    <source>
        <dbReference type="EMBL" id="SMC95469.1"/>
    </source>
</evidence>
<keyword evidence="3" id="KW-1185">Reference proteome</keyword>
<sequence>MDSRLKAKIVSDDADDKQLFTFERGGLSLRGRLYGRLESEPPLVCLPGLTRNSRDFDGLATALRDLRPEWPIVAFDSRGRGLSERCDDPNLYSVPEETLDLLAGLDALGIEQAAFLGTSRGVLLILTLAAFAPQRILAAIFNDAGPRLETAGLKAIRALVGQGETFETMEDAAVHVAELYGPTFPSLAESDFRKMAEALYDKREDGLLAAAYDPRLAEPFNALDLDQPLPELWDLFETLVDRPLLVLRGEMSNILSAETAQEMAKRHRDLEHHIVEGQGHAPWLDTAGLPQIIASFLARSLGPARP</sequence>
<dbReference type="Pfam" id="PF00561">
    <property type="entry name" value="Abhydrolase_1"/>
    <property type="match status" value="1"/>
</dbReference>
<dbReference type="PANTHER" id="PTHR43433">
    <property type="entry name" value="HYDROLASE, ALPHA/BETA FOLD FAMILY PROTEIN"/>
    <property type="match status" value="1"/>
</dbReference>
<dbReference type="Proteomes" id="UP000192656">
    <property type="component" value="Unassembled WGS sequence"/>
</dbReference>
<dbReference type="InterPro" id="IPR000073">
    <property type="entry name" value="AB_hydrolase_1"/>
</dbReference>
<dbReference type="InterPro" id="IPR029058">
    <property type="entry name" value="AB_hydrolase_fold"/>
</dbReference>
<dbReference type="STRING" id="937218.SAMN06297251_11442"/>
<evidence type="ECO:0000313" key="3">
    <source>
        <dbReference type="Proteomes" id="UP000192656"/>
    </source>
</evidence>
<protein>
    <submittedName>
        <fullName evidence="2">Pimeloyl-ACP methyl ester carboxylesterase</fullName>
    </submittedName>
</protein>
<organism evidence="2 3">
    <name type="scientific">Fulvimarina manganoxydans</name>
    <dbReference type="NCBI Taxonomy" id="937218"/>
    <lineage>
        <taxon>Bacteria</taxon>
        <taxon>Pseudomonadati</taxon>
        <taxon>Pseudomonadota</taxon>
        <taxon>Alphaproteobacteria</taxon>
        <taxon>Hyphomicrobiales</taxon>
        <taxon>Aurantimonadaceae</taxon>
        <taxon>Fulvimarina</taxon>
    </lineage>
</organism>
<dbReference type="Gene3D" id="3.40.50.1820">
    <property type="entry name" value="alpha/beta hydrolase"/>
    <property type="match status" value="1"/>
</dbReference>
<accession>A0A1W2DD44</accession>
<evidence type="ECO:0000259" key="1">
    <source>
        <dbReference type="Pfam" id="PF00561"/>
    </source>
</evidence>
<feature type="domain" description="AB hydrolase-1" evidence="1">
    <location>
        <begin position="41"/>
        <end position="154"/>
    </location>
</feature>
<name>A0A1W2DD44_9HYPH</name>
<dbReference type="RefSeq" id="WP_170923315.1">
    <property type="nucleotide sequence ID" value="NZ_FWXR01000014.1"/>
</dbReference>
<proteinExistence type="predicted"/>
<reference evidence="2 3" key="1">
    <citation type="submission" date="2017-04" db="EMBL/GenBank/DDBJ databases">
        <authorList>
            <person name="Afonso C.L."/>
            <person name="Miller P.J."/>
            <person name="Scott M.A."/>
            <person name="Spackman E."/>
            <person name="Goraichik I."/>
            <person name="Dimitrov K.M."/>
            <person name="Suarez D.L."/>
            <person name="Swayne D.E."/>
        </authorList>
    </citation>
    <scope>NUCLEOTIDE SEQUENCE [LARGE SCALE GENOMIC DNA]</scope>
    <source>
        <strain evidence="2 3">CGMCC 1.10972</strain>
    </source>
</reference>
<gene>
    <name evidence="2" type="ORF">SAMN06297251_11442</name>
</gene>
<dbReference type="SUPFAM" id="SSF53474">
    <property type="entry name" value="alpha/beta-Hydrolases"/>
    <property type="match status" value="1"/>
</dbReference>
<dbReference type="PANTHER" id="PTHR43433:SF5">
    <property type="entry name" value="AB HYDROLASE-1 DOMAIN-CONTAINING PROTEIN"/>
    <property type="match status" value="1"/>
</dbReference>
<dbReference type="InterPro" id="IPR050471">
    <property type="entry name" value="AB_hydrolase"/>
</dbReference>
<dbReference type="AlphaFoldDB" id="A0A1W2DD44"/>